<protein>
    <submittedName>
        <fullName evidence="1">DUF1318 domain-containing protein</fullName>
    </submittedName>
</protein>
<dbReference type="Proteomes" id="UP000288096">
    <property type="component" value="Unassembled WGS sequence"/>
</dbReference>
<evidence type="ECO:0000313" key="2">
    <source>
        <dbReference type="Proteomes" id="UP000288096"/>
    </source>
</evidence>
<dbReference type="OrthoDB" id="198301at2"/>
<evidence type="ECO:0000313" key="1">
    <source>
        <dbReference type="EMBL" id="GBC63392.1"/>
    </source>
</evidence>
<reference evidence="2" key="2">
    <citation type="submission" date="2019-01" db="EMBL/GenBank/DDBJ databases">
        <title>Genome sequence of Desulfonema ishimotonii strain Tokyo 01.</title>
        <authorList>
            <person name="Fukui M."/>
        </authorList>
    </citation>
    <scope>NUCLEOTIDE SEQUENCE [LARGE SCALE GENOMIC DNA]</scope>
    <source>
        <strain evidence="2">Tokyo 01</strain>
    </source>
</reference>
<name>A0A401G2C3_9BACT</name>
<organism evidence="1 2">
    <name type="scientific">Desulfonema ishimotonii</name>
    <dbReference type="NCBI Taxonomy" id="45657"/>
    <lineage>
        <taxon>Bacteria</taxon>
        <taxon>Pseudomonadati</taxon>
        <taxon>Thermodesulfobacteriota</taxon>
        <taxon>Desulfobacteria</taxon>
        <taxon>Desulfobacterales</taxon>
        <taxon>Desulfococcaceae</taxon>
        <taxon>Desulfonema</taxon>
    </lineage>
</organism>
<dbReference type="EMBL" id="BEXT01000001">
    <property type="protein sequence ID" value="GBC63392.1"/>
    <property type="molecule type" value="Genomic_DNA"/>
</dbReference>
<dbReference type="RefSeq" id="WP_124330462.1">
    <property type="nucleotide sequence ID" value="NZ_BEXT01000001.1"/>
</dbReference>
<dbReference type="Pfam" id="PF07027">
    <property type="entry name" value="DUF1318"/>
    <property type="match status" value="1"/>
</dbReference>
<accession>A0A401G2C3</accession>
<reference evidence="2" key="1">
    <citation type="submission" date="2017-11" db="EMBL/GenBank/DDBJ databases">
        <authorList>
            <person name="Watanabe M."/>
            <person name="Kojima H."/>
        </authorList>
    </citation>
    <scope>NUCLEOTIDE SEQUENCE [LARGE SCALE GENOMIC DNA]</scope>
    <source>
        <strain evidence="2">Tokyo 01</strain>
    </source>
</reference>
<proteinExistence type="predicted"/>
<dbReference type="AlphaFoldDB" id="A0A401G2C3"/>
<comment type="caution">
    <text evidence="1">The sequence shown here is derived from an EMBL/GenBank/DDBJ whole genome shotgun (WGS) entry which is preliminary data.</text>
</comment>
<dbReference type="InterPro" id="IPR008309">
    <property type="entry name" value="YdbL"/>
</dbReference>
<sequence>MRYKRIVIGMSIFLIGLMLGTAPVRAGDIKARMKARLPQINALKSGGVVGENNGGFLEFRSGKRESADVVNAENNDRKQVYAAIAGKQGTTPDLVGKRRALQIRERARPGEWLQDESGKWYKK</sequence>
<gene>
    <name evidence="1" type="ORF">DENIS_4386</name>
</gene>
<keyword evidence="2" id="KW-1185">Reference proteome</keyword>